<feature type="region of interest" description="Disordered" evidence="4">
    <location>
        <begin position="222"/>
        <end position="249"/>
    </location>
</feature>
<proteinExistence type="predicted"/>
<accession>A0A964UJM3</accession>
<dbReference type="Proteomes" id="UP000598297">
    <property type="component" value="Unassembled WGS sequence"/>
</dbReference>
<comment type="cofactor">
    <cofactor evidence="3">
        <name>Mg(2+)</name>
        <dbReference type="ChEBI" id="CHEBI:18420"/>
    </cofactor>
</comment>
<feature type="binding site" evidence="2">
    <location>
        <position position="166"/>
    </location>
    <ligand>
        <name>CoA</name>
        <dbReference type="ChEBI" id="CHEBI:57287"/>
    </ligand>
</feature>
<feature type="binding site" evidence="2">
    <location>
        <position position="152"/>
    </location>
    <ligand>
        <name>CoA</name>
        <dbReference type="ChEBI" id="CHEBI:57287"/>
    </ligand>
</feature>
<feature type="binding site" evidence="2">
    <location>
        <begin position="84"/>
        <end position="85"/>
    </location>
    <ligand>
        <name>CoA</name>
        <dbReference type="ChEBI" id="CHEBI:57287"/>
    </ligand>
</feature>
<keyword evidence="3" id="KW-0479">Metal-binding</keyword>
<gene>
    <name evidence="7" type="ORF">GUY60_02845</name>
</gene>
<feature type="binding site" evidence="3">
    <location>
        <position position="108"/>
    </location>
    <ligand>
        <name>Mg(2+)</name>
        <dbReference type="ChEBI" id="CHEBI:18420"/>
    </ligand>
</feature>
<dbReference type="PANTHER" id="PTHR38096:SF1">
    <property type="entry name" value="ENTEROBACTIN SYNTHASE COMPONENT D"/>
    <property type="match status" value="1"/>
</dbReference>
<dbReference type="GO" id="GO:0008897">
    <property type="term" value="F:holo-[acyl-carrier-protein] synthase activity"/>
    <property type="evidence" value="ECO:0007669"/>
    <property type="project" value="InterPro"/>
</dbReference>
<comment type="caution">
    <text evidence="7">The sequence shown here is derived from an EMBL/GenBank/DDBJ whole genome shotgun (WGS) entry which is preliminary data.</text>
</comment>
<dbReference type="Pfam" id="PF17837">
    <property type="entry name" value="4PPT_N"/>
    <property type="match status" value="1"/>
</dbReference>
<feature type="binding site" evidence="2">
    <location>
        <position position="40"/>
    </location>
    <ligand>
        <name>CoA</name>
        <dbReference type="ChEBI" id="CHEBI:57287"/>
    </ligand>
</feature>
<name>A0A964UJM3_9ACTN</name>
<evidence type="ECO:0000256" key="1">
    <source>
        <dbReference type="ARBA" id="ARBA00022679"/>
    </source>
</evidence>
<dbReference type="InterPro" id="IPR037143">
    <property type="entry name" value="4-PPantetheinyl_Trfase_dom_sf"/>
</dbReference>
<evidence type="ECO:0000256" key="2">
    <source>
        <dbReference type="PIRSR" id="PIRSR603542-1"/>
    </source>
</evidence>
<keyword evidence="1 7" id="KW-0808">Transferase</keyword>
<keyword evidence="3" id="KW-0460">Magnesium</keyword>
<dbReference type="GO" id="GO:0005886">
    <property type="term" value="C:plasma membrane"/>
    <property type="evidence" value="ECO:0007669"/>
    <property type="project" value="TreeGrafter"/>
</dbReference>
<feature type="binding site" evidence="2">
    <location>
        <position position="106"/>
    </location>
    <ligand>
        <name>CoA</name>
        <dbReference type="ChEBI" id="CHEBI:57287"/>
    </ligand>
</feature>
<dbReference type="OrthoDB" id="8210607at2"/>
<dbReference type="InterPro" id="IPR041354">
    <property type="entry name" value="4PPT_N"/>
</dbReference>
<reference evidence="7" key="1">
    <citation type="submission" date="2020-01" db="EMBL/GenBank/DDBJ databases">
        <title>Whole-genome analyses of novel actinobacteria.</title>
        <authorList>
            <person name="Sahin N."/>
        </authorList>
    </citation>
    <scope>NUCLEOTIDE SEQUENCE</scope>
    <source>
        <strain evidence="7">YC537</strain>
    </source>
</reference>
<feature type="binding site" evidence="3">
    <location>
        <position position="107"/>
    </location>
    <ligand>
        <name>Mg(2+)</name>
        <dbReference type="ChEBI" id="CHEBI:18420"/>
    </ligand>
</feature>
<dbReference type="InterPro" id="IPR008278">
    <property type="entry name" value="4-PPantetheinyl_Trfase_dom"/>
</dbReference>
<feature type="binding site" evidence="3">
    <location>
        <position position="106"/>
    </location>
    <ligand>
        <name>Mg(2+)</name>
        <dbReference type="ChEBI" id="CHEBI:18420"/>
    </ligand>
</feature>
<dbReference type="GO" id="GO:0009366">
    <property type="term" value="C:enterobactin synthetase complex"/>
    <property type="evidence" value="ECO:0007669"/>
    <property type="project" value="InterPro"/>
</dbReference>
<evidence type="ECO:0000259" key="6">
    <source>
        <dbReference type="Pfam" id="PF17837"/>
    </source>
</evidence>
<keyword evidence="8" id="KW-1185">Reference proteome</keyword>
<feature type="binding site" evidence="2">
    <location>
        <position position="48"/>
    </location>
    <ligand>
        <name>CoA</name>
        <dbReference type="ChEBI" id="CHEBI:57287"/>
    </ligand>
</feature>
<dbReference type="GO" id="GO:0009239">
    <property type="term" value="P:enterobactin biosynthetic process"/>
    <property type="evidence" value="ECO:0007669"/>
    <property type="project" value="InterPro"/>
</dbReference>
<feature type="domain" description="4'-phosphopantetheinyl transferase N-terminal" evidence="6">
    <location>
        <begin position="28"/>
        <end position="95"/>
    </location>
</feature>
<feature type="domain" description="4'-phosphopantetheinyl transferase" evidence="5">
    <location>
        <begin position="103"/>
        <end position="178"/>
    </location>
</feature>
<dbReference type="EMBL" id="JAAAHS010000010">
    <property type="protein sequence ID" value="NBE50384.1"/>
    <property type="molecule type" value="Genomic_DNA"/>
</dbReference>
<evidence type="ECO:0000313" key="7">
    <source>
        <dbReference type="EMBL" id="NBE50384.1"/>
    </source>
</evidence>
<organism evidence="7 8">
    <name type="scientific">Streptomyces boluensis</name>
    <dbReference type="NCBI Taxonomy" id="1775135"/>
    <lineage>
        <taxon>Bacteria</taxon>
        <taxon>Bacillati</taxon>
        <taxon>Actinomycetota</taxon>
        <taxon>Actinomycetes</taxon>
        <taxon>Kitasatosporales</taxon>
        <taxon>Streptomycetaceae</taxon>
        <taxon>Streptomyces</taxon>
    </lineage>
</organism>
<feature type="binding site" evidence="2">
    <location>
        <position position="156"/>
    </location>
    <ligand>
        <name>CoA</name>
        <dbReference type="ChEBI" id="CHEBI:57287"/>
    </ligand>
</feature>
<dbReference type="InterPro" id="IPR003542">
    <property type="entry name" value="Enbac_synth_compD-like"/>
</dbReference>
<protein>
    <submittedName>
        <fullName evidence="7">4'-phosphopantetheinyl transferase superfamily protein</fullName>
    </submittedName>
</protein>
<evidence type="ECO:0000259" key="5">
    <source>
        <dbReference type="Pfam" id="PF01648"/>
    </source>
</evidence>
<sequence>MTEELLPLPVVAVETYGDAPGAAPLFPEEARLVAGSVDKRRREFGTVRGCARRALAQLGVAPVPILPGVRGAPTWPAGFVGSMTHCEGYRGAAVARSADVLTVGLDAEPDLPLPHPGILERVTLPQERAQLAQLATLRPEVHWERLLFSAKESVYKAWFPLTGRWLDFEDALITLDPVAGTFSARLLVPGPVLDGVRLNGFDGVFRVRDGLLLTAIAVPAPRQPDRHHRREPGTPRPVQRGGILVSGGS</sequence>
<dbReference type="PANTHER" id="PTHR38096">
    <property type="entry name" value="ENTEROBACTIN SYNTHASE COMPONENT D"/>
    <property type="match status" value="1"/>
</dbReference>
<dbReference type="PRINTS" id="PR01399">
    <property type="entry name" value="ENTSNTHTASED"/>
</dbReference>
<dbReference type="RefSeq" id="WP_161693385.1">
    <property type="nucleotide sequence ID" value="NZ_JAAAHS010000010.1"/>
</dbReference>
<dbReference type="Pfam" id="PF01648">
    <property type="entry name" value="ACPS"/>
    <property type="match status" value="1"/>
</dbReference>
<dbReference type="SUPFAM" id="SSF56214">
    <property type="entry name" value="4'-phosphopantetheinyl transferase"/>
    <property type="match status" value="1"/>
</dbReference>
<evidence type="ECO:0000313" key="8">
    <source>
        <dbReference type="Proteomes" id="UP000598297"/>
    </source>
</evidence>
<dbReference type="GO" id="GO:0000287">
    <property type="term" value="F:magnesium ion binding"/>
    <property type="evidence" value="ECO:0007669"/>
    <property type="project" value="InterPro"/>
</dbReference>
<evidence type="ECO:0000256" key="3">
    <source>
        <dbReference type="PIRSR" id="PIRSR603542-2"/>
    </source>
</evidence>
<dbReference type="AlphaFoldDB" id="A0A964UJM3"/>
<evidence type="ECO:0000256" key="4">
    <source>
        <dbReference type="SAM" id="MobiDB-lite"/>
    </source>
</evidence>